<feature type="transmembrane region" description="Helical" evidence="7">
    <location>
        <begin position="63"/>
        <end position="81"/>
    </location>
</feature>
<feature type="transmembrane region" description="Helical" evidence="7">
    <location>
        <begin position="29"/>
        <end position="51"/>
    </location>
</feature>
<keyword evidence="6 7" id="KW-0472">Membrane</keyword>
<dbReference type="InterPro" id="IPR007341">
    <property type="entry name" value="Transgly_assoc"/>
</dbReference>
<keyword evidence="3" id="KW-1003">Cell membrane</keyword>
<protein>
    <submittedName>
        <fullName evidence="8">Putative membrane protein YeaQ/YmgE (Transglycosylase-associated protein family)</fullName>
    </submittedName>
</protein>
<evidence type="ECO:0000256" key="7">
    <source>
        <dbReference type="SAM" id="Phobius"/>
    </source>
</evidence>
<evidence type="ECO:0000256" key="6">
    <source>
        <dbReference type="ARBA" id="ARBA00023136"/>
    </source>
</evidence>
<dbReference type="Proteomes" id="UP000295293">
    <property type="component" value="Unassembled WGS sequence"/>
</dbReference>
<evidence type="ECO:0000313" key="9">
    <source>
        <dbReference type="Proteomes" id="UP000295293"/>
    </source>
</evidence>
<evidence type="ECO:0000256" key="3">
    <source>
        <dbReference type="ARBA" id="ARBA00022475"/>
    </source>
</evidence>
<comment type="subcellular location">
    <subcellularLocation>
        <location evidence="1">Cell membrane</location>
        <topology evidence="1">Multi-pass membrane protein</topology>
    </subcellularLocation>
</comment>
<evidence type="ECO:0000256" key="2">
    <source>
        <dbReference type="ARBA" id="ARBA00011006"/>
    </source>
</evidence>
<dbReference type="AlphaFoldDB" id="A0A4R6Z314"/>
<evidence type="ECO:0000256" key="5">
    <source>
        <dbReference type="ARBA" id="ARBA00022989"/>
    </source>
</evidence>
<dbReference type="PANTHER" id="PTHR33884">
    <property type="entry name" value="UPF0410 PROTEIN YMGE"/>
    <property type="match status" value="1"/>
</dbReference>
<sequence length="85" mass="9053">MMYWIGMFIAGLIVGLIAKLLMPGKDPGGFFVTGLIGIAGMFLGGFLYSMIFGTPTTGFQPSGYIGGIIGAVILLLIYRMAMKPR</sequence>
<dbReference type="GO" id="GO:0005886">
    <property type="term" value="C:plasma membrane"/>
    <property type="evidence" value="ECO:0007669"/>
    <property type="project" value="UniProtKB-SubCell"/>
</dbReference>
<keyword evidence="4 7" id="KW-0812">Transmembrane</keyword>
<evidence type="ECO:0000313" key="8">
    <source>
        <dbReference type="EMBL" id="TDR45869.1"/>
    </source>
</evidence>
<name>A0A4R6Z314_9GAMM</name>
<dbReference type="Pfam" id="PF04226">
    <property type="entry name" value="Transgly_assoc"/>
    <property type="match status" value="1"/>
</dbReference>
<evidence type="ECO:0000256" key="1">
    <source>
        <dbReference type="ARBA" id="ARBA00004651"/>
    </source>
</evidence>
<organism evidence="8 9">
    <name type="scientific">Tahibacter aquaticus</name>
    <dbReference type="NCBI Taxonomy" id="520092"/>
    <lineage>
        <taxon>Bacteria</taxon>
        <taxon>Pseudomonadati</taxon>
        <taxon>Pseudomonadota</taxon>
        <taxon>Gammaproteobacteria</taxon>
        <taxon>Lysobacterales</taxon>
        <taxon>Rhodanobacteraceae</taxon>
        <taxon>Tahibacter</taxon>
    </lineage>
</organism>
<evidence type="ECO:0000256" key="4">
    <source>
        <dbReference type="ARBA" id="ARBA00022692"/>
    </source>
</evidence>
<proteinExistence type="inferred from homology"/>
<keyword evidence="9" id="KW-1185">Reference proteome</keyword>
<accession>A0A4R6Z314</accession>
<dbReference type="PANTHER" id="PTHR33884:SF3">
    <property type="entry name" value="UPF0410 PROTEIN YMGE"/>
    <property type="match status" value="1"/>
</dbReference>
<reference evidence="8 9" key="1">
    <citation type="submission" date="2019-03" db="EMBL/GenBank/DDBJ databases">
        <title>Genomic Encyclopedia of Type Strains, Phase IV (KMG-IV): sequencing the most valuable type-strain genomes for metagenomic binning, comparative biology and taxonomic classification.</title>
        <authorList>
            <person name="Goeker M."/>
        </authorList>
    </citation>
    <scope>NUCLEOTIDE SEQUENCE [LARGE SCALE GENOMIC DNA]</scope>
    <source>
        <strain evidence="8 9">DSM 21667</strain>
    </source>
</reference>
<gene>
    <name evidence="8" type="ORF">DFR29_104299</name>
</gene>
<dbReference type="EMBL" id="SNZH01000004">
    <property type="protein sequence ID" value="TDR45869.1"/>
    <property type="molecule type" value="Genomic_DNA"/>
</dbReference>
<feature type="transmembrane region" description="Helical" evidence="7">
    <location>
        <begin position="6"/>
        <end position="22"/>
    </location>
</feature>
<dbReference type="RefSeq" id="WP_243745996.1">
    <property type="nucleotide sequence ID" value="NZ_SNZH01000004.1"/>
</dbReference>
<comment type="caution">
    <text evidence="8">The sequence shown here is derived from an EMBL/GenBank/DDBJ whole genome shotgun (WGS) entry which is preliminary data.</text>
</comment>
<comment type="similarity">
    <text evidence="2">Belongs to the UPF0410 family.</text>
</comment>
<keyword evidence="5 7" id="KW-1133">Transmembrane helix</keyword>